<evidence type="ECO:0000256" key="2">
    <source>
        <dbReference type="ARBA" id="ARBA00023002"/>
    </source>
</evidence>
<feature type="active site" evidence="5">
    <location>
        <position position="259"/>
    </location>
</feature>
<dbReference type="OrthoDB" id="9812625at2"/>
<dbReference type="InterPro" id="IPR015590">
    <property type="entry name" value="Aldehyde_DH_dom"/>
</dbReference>
<evidence type="ECO:0000256" key="6">
    <source>
        <dbReference type="PROSITE-ProRule" id="PRU10007"/>
    </source>
</evidence>
<dbReference type="FunFam" id="3.40.309.10:FF:000003">
    <property type="entry name" value="Aldehyde dehydrogenase"/>
    <property type="match status" value="1"/>
</dbReference>
<dbReference type="GO" id="GO:0004029">
    <property type="term" value="F:aldehyde dehydrogenase (NAD+) activity"/>
    <property type="evidence" value="ECO:0007669"/>
    <property type="project" value="TreeGrafter"/>
</dbReference>
<feature type="active site" evidence="5 6">
    <location>
        <position position="225"/>
    </location>
</feature>
<dbReference type="PIRSF" id="PIRSF036492">
    <property type="entry name" value="ALDH"/>
    <property type="match status" value="1"/>
</dbReference>
<dbReference type="PROSITE" id="PS00687">
    <property type="entry name" value="ALDEHYDE_DEHYDR_GLU"/>
    <property type="match status" value="1"/>
</dbReference>
<dbReference type="GO" id="GO:0005737">
    <property type="term" value="C:cytoplasm"/>
    <property type="evidence" value="ECO:0007669"/>
    <property type="project" value="TreeGrafter"/>
</dbReference>
<evidence type="ECO:0000313" key="9">
    <source>
        <dbReference type="EMBL" id="AXR05267.1"/>
    </source>
</evidence>
<gene>
    <name evidence="9" type="ORF">D0Y50_02095</name>
</gene>
<dbReference type="AlphaFoldDB" id="A0A346NIB0"/>
<reference evidence="9 10" key="1">
    <citation type="submission" date="2018-08" db="EMBL/GenBank/DDBJ databases">
        <title>Salinimonas sediminis sp. nov., a piezophilic bacterium isolated from a deep-sea sediment sample from the New Britain Trench.</title>
        <authorList>
            <person name="Cao J."/>
        </authorList>
    </citation>
    <scope>NUCLEOTIDE SEQUENCE [LARGE SCALE GENOMIC DNA]</scope>
    <source>
        <strain evidence="9 10">N102</strain>
    </source>
</reference>
<evidence type="ECO:0000256" key="1">
    <source>
        <dbReference type="ARBA" id="ARBA00009986"/>
    </source>
</evidence>
<keyword evidence="2 4" id="KW-0560">Oxidoreductase</keyword>
<dbReference type="CDD" id="cd07087">
    <property type="entry name" value="ALDH_F3-13-14_CALDH-like"/>
    <property type="match status" value="1"/>
</dbReference>
<dbReference type="RefSeq" id="WP_117315254.1">
    <property type="nucleotide sequence ID" value="NZ_CP031769.1"/>
</dbReference>
<dbReference type="PANTHER" id="PTHR43570:SF16">
    <property type="entry name" value="ALDEHYDE DEHYDROGENASE TYPE III, ISOFORM Q"/>
    <property type="match status" value="1"/>
</dbReference>
<protein>
    <recommendedName>
        <fullName evidence="4">Aldehyde dehydrogenase</fullName>
    </recommendedName>
</protein>
<evidence type="ECO:0000313" key="10">
    <source>
        <dbReference type="Proteomes" id="UP000262073"/>
    </source>
</evidence>
<dbReference type="InterPro" id="IPR029510">
    <property type="entry name" value="Ald_DH_CS_GLU"/>
</dbReference>
<evidence type="ECO:0000256" key="4">
    <source>
        <dbReference type="PIRNR" id="PIRNR036492"/>
    </source>
</evidence>
<comment type="similarity">
    <text evidence="1 4 7">Belongs to the aldehyde dehydrogenase family.</text>
</comment>
<evidence type="ECO:0000256" key="5">
    <source>
        <dbReference type="PIRSR" id="PIRSR036492-1"/>
    </source>
</evidence>
<dbReference type="InterPro" id="IPR016161">
    <property type="entry name" value="Ald_DH/histidinol_DH"/>
</dbReference>
<dbReference type="InterPro" id="IPR012394">
    <property type="entry name" value="Aldehyde_DH_NAD(P)"/>
</dbReference>
<keyword evidence="3" id="KW-0520">NAD</keyword>
<accession>A0A346NIB0</accession>
<organism evidence="9 10">
    <name type="scientific">Salinimonas sediminis</name>
    <dbReference type="NCBI Taxonomy" id="2303538"/>
    <lineage>
        <taxon>Bacteria</taxon>
        <taxon>Pseudomonadati</taxon>
        <taxon>Pseudomonadota</taxon>
        <taxon>Gammaproteobacteria</taxon>
        <taxon>Alteromonadales</taxon>
        <taxon>Alteromonadaceae</taxon>
        <taxon>Alteromonas/Salinimonas group</taxon>
        <taxon>Salinimonas</taxon>
    </lineage>
</organism>
<dbReference type="Pfam" id="PF00171">
    <property type="entry name" value="Aldedh"/>
    <property type="match status" value="1"/>
</dbReference>
<dbReference type="EMBL" id="CP031769">
    <property type="protein sequence ID" value="AXR05267.1"/>
    <property type="molecule type" value="Genomic_DNA"/>
</dbReference>
<sequence length="471" mass="51704">MYSAPDHTAPLDAAENALINDSYQQLKQSANSGRTHPLQWRTGQLEALKALLEQHQDALIQALHEDLGKSVAEAWTSEIGFLLSDIKHTLKHLKRWSKPRKVRTPLIAQPGTSYILPEPLGVVLVIGAWNYPLQLTLAPCIAALAAGNCVLLKPSELAPATSALIKKLIPRYLDPSAIAVIEGGEAPTTALLRCHWDHIFYTGGEAVAKIVMRAASEYLTPVTLELGGKSPCLVERSADIEVTARRIVWGKWMNAGQTCIAPDYIIVEECIKEALLNALKRALVEQYGKQPLRSNDYGTIINASHLARVRSYLGDHTIYHGGVIDEQRHKMAPTIVLDPNLDSALMQNEIFGPILPVITTTQISESLAFVRDRPKPLALYLFTNDATLTHRVINTMSAGSVCVNDVMLFMANPALPFGGVGSSGMGQYHGSAGFDRLSHLKSVMVRKFWLDVALRYAPFSARKLAMLKKLL</sequence>
<dbReference type="GO" id="GO:0006081">
    <property type="term" value="P:aldehyde metabolic process"/>
    <property type="evidence" value="ECO:0007669"/>
    <property type="project" value="InterPro"/>
</dbReference>
<evidence type="ECO:0000259" key="8">
    <source>
        <dbReference type="Pfam" id="PF00171"/>
    </source>
</evidence>
<dbReference type="InterPro" id="IPR016163">
    <property type="entry name" value="Ald_DH_C"/>
</dbReference>
<dbReference type="SUPFAM" id="SSF53720">
    <property type="entry name" value="ALDH-like"/>
    <property type="match status" value="1"/>
</dbReference>
<proteinExistence type="inferred from homology"/>
<evidence type="ECO:0000256" key="3">
    <source>
        <dbReference type="ARBA" id="ARBA00023027"/>
    </source>
</evidence>
<dbReference type="Gene3D" id="3.40.309.10">
    <property type="entry name" value="Aldehyde Dehydrogenase, Chain A, domain 2"/>
    <property type="match status" value="1"/>
</dbReference>
<dbReference type="Gene3D" id="3.40.605.10">
    <property type="entry name" value="Aldehyde Dehydrogenase, Chain A, domain 1"/>
    <property type="match status" value="1"/>
</dbReference>
<keyword evidence="10" id="KW-1185">Reference proteome</keyword>
<name>A0A346NIB0_9ALTE</name>
<dbReference type="FunFam" id="3.40.605.10:FF:000004">
    <property type="entry name" value="Aldehyde dehydrogenase"/>
    <property type="match status" value="1"/>
</dbReference>
<dbReference type="Proteomes" id="UP000262073">
    <property type="component" value="Chromosome"/>
</dbReference>
<dbReference type="KEGG" id="salm:D0Y50_02095"/>
<dbReference type="InterPro" id="IPR016162">
    <property type="entry name" value="Ald_DH_N"/>
</dbReference>
<dbReference type="PANTHER" id="PTHR43570">
    <property type="entry name" value="ALDEHYDE DEHYDROGENASE"/>
    <property type="match status" value="1"/>
</dbReference>
<evidence type="ECO:0000256" key="7">
    <source>
        <dbReference type="RuleBase" id="RU003345"/>
    </source>
</evidence>
<feature type="domain" description="Aldehyde dehydrogenase" evidence="8">
    <location>
        <begin position="14"/>
        <end position="443"/>
    </location>
</feature>